<evidence type="ECO:0000313" key="2">
    <source>
        <dbReference type="EMBL" id="CAD7394367.1"/>
    </source>
</evidence>
<reference evidence="2" key="1">
    <citation type="submission" date="2020-11" db="EMBL/GenBank/DDBJ databases">
        <authorList>
            <person name="Tran Van P."/>
        </authorList>
    </citation>
    <scope>NUCLEOTIDE SEQUENCE</scope>
</reference>
<sequence>MIIENLALIYSNLVRNETQFMNSVYRRINIRKINKIPLLILICTTISIISKLFFNNLYIRVNHPSALGLEVGSEMQVKYFGRDPVSGMMRLSRKVLQGPASGVLHNLSDRIS</sequence>
<organism evidence="2">
    <name type="scientific">Timema cristinae</name>
    <name type="common">Walking stick</name>
    <dbReference type="NCBI Taxonomy" id="61476"/>
    <lineage>
        <taxon>Eukaryota</taxon>
        <taxon>Metazoa</taxon>
        <taxon>Ecdysozoa</taxon>
        <taxon>Arthropoda</taxon>
        <taxon>Hexapoda</taxon>
        <taxon>Insecta</taxon>
        <taxon>Pterygota</taxon>
        <taxon>Neoptera</taxon>
        <taxon>Polyneoptera</taxon>
        <taxon>Phasmatodea</taxon>
        <taxon>Timematodea</taxon>
        <taxon>Timematoidea</taxon>
        <taxon>Timematidae</taxon>
        <taxon>Timema</taxon>
    </lineage>
</organism>
<dbReference type="AlphaFoldDB" id="A0A7R9GRU6"/>
<protein>
    <submittedName>
        <fullName evidence="2">Uncharacterized protein</fullName>
    </submittedName>
</protein>
<keyword evidence="1" id="KW-0812">Transmembrane</keyword>
<keyword evidence="1" id="KW-0472">Membrane</keyword>
<evidence type="ECO:0000256" key="1">
    <source>
        <dbReference type="SAM" id="Phobius"/>
    </source>
</evidence>
<feature type="transmembrane region" description="Helical" evidence="1">
    <location>
        <begin position="36"/>
        <end position="54"/>
    </location>
</feature>
<gene>
    <name evidence="2" type="ORF">TCEB3V08_LOCUS2293</name>
</gene>
<accession>A0A7R9GRU6</accession>
<proteinExistence type="predicted"/>
<dbReference type="EMBL" id="OC316946">
    <property type="protein sequence ID" value="CAD7394367.1"/>
    <property type="molecule type" value="Genomic_DNA"/>
</dbReference>
<name>A0A7R9GRU6_TIMCR</name>
<keyword evidence="1" id="KW-1133">Transmembrane helix</keyword>